<dbReference type="EMBL" id="NART01000009">
    <property type="protein sequence ID" value="OTQ11100.1"/>
    <property type="molecule type" value="Genomic_DNA"/>
</dbReference>
<evidence type="ECO:0000313" key="3">
    <source>
        <dbReference type="Proteomes" id="UP000194800"/>
    </source>
</evidence>
<dbReference type="RefSeq" id="WP_086300686.1">
    <property type="nucleotide sequence ID" value="NZ_MZNE01000010.1"/>
</dbReference>
<name>A0A242NK23_9GAMM</name>
<proteinExistence type="predicted"/>
<evidence type="ECO:0008006" key="5">
    <source>
        <dbReference type="Google" id="ProtNLM"/>
    </source>
</evidence>
<accession>A0A242NK23</accession>
<dbReference type="Proteomes" id="UP000194977">
    <property type="component" value="Unassembled WGS sequence"/>
</dbReference>
<dbReference type="EMBL" id="NARP01000006">
    <property type="protein sequence ID" value="OTQ00792.1"/>
    <property type="molecule type" value="Genomic_DNA"/>
</dbReference>
<dbReference type="Proteomes" id="UP000194800">
    <property type="component" value="Unassembled WGS sequence"/>
</dbReference>
<dbReference type="AlphaFoldDB" id="A0A242NK23"/>
<keyword evidence="3" id="KW-1185">Reference proteome</keyword>
<gene>
    <name evidence="2" type="ORF">B6C91_03500</name>
    <name evidence="1" type="ORF">B6D08_02905</name>
</gene>
<comment type="caution">
    <text evidence="1">The sequence shown here is derived from an EMBL/GenBank/DDBJ whole genome shotgun (WGS) entry which is preliminary data.</text>
</comment>
<reference evidence="3 4" key="1">
    <citation type="submission" date="2017-03" db="EMBL/GenBank/DDBJ databases">
        <title>Comparative genomics of honeybee gut symbionts reveal geographically distinct and subgroup specific antibiotic resistance.</title>
        <authorList>
            <person name="Ludvigsen J."/>
            <person name="Porcellato D."/>
            <person name="Labee-Lund T.M."/>
            <person name="Amdam G.V."/>
            <person name="Rudi K."/>
        </authorList>
    </citation>
    <scope>NUCLEOTIDE SEQUENCE [LARGE SCALE GENOMIC DNA]</scope>
    <source>
        <strain evidence="1 4">A-7-12</strain>
        <strain evidence="2 3">A-9-12</strain>
    </source>
</reference>
<sequence length="186" mass="21416">MNKKEIIDKCIESYSRLKNLKLVGLEVGIPWQTVYVYLKQAGISVTGDKSRYGSATDRVAVIGEQRFRQAVPFATDNNGLKFQASIDFNIKNLTIDVKTSKLQHKNNCKKSSERWAYCINKQKDIADMFVFYALNDEMETEHVFLMPNELVTNNSTISIPKSGKSKWFDYKIDEHELADFFRQLVA</sequence>
<organism evidence="1 4">
    <name type="scientific">Gilliamella apicola</name>
    <dbReference type="NCBI Taxonomy" id="1196095"/>
    <lineage>
        <taxon>Bacteria</taxon>
        <taxon>Pseudomonadati</taxon>
        <taxon>Pseudomonadota</taxon>
        <taxon>Gammaproteobacteria</taxon>
        <taxon>Orbales</taxon>
        <taxon>Orbaceae</taxon>
        <taxon>Gilliamella</taxon>
    </lineage>
</organism>
<evidence type="ECO:0000313" key="4">
    <source>
        <dbReference type="Proteomes" id="UP000194977"/>
    </source>
</evidence>
<evidence type="ECO:0000313" key="2">
    <source>
        <dbReference type="EMBL" id="OTQ11100.1"/>
    </source>
</evidence>
<dbReference type="OrthoDB" id="6636980at2"/>
<protein>
    <recommendedName>
        <fullName evidence="5">Restriction endonuclease</fullName>
    </recommendedName>
</protein>
<evidence type="ECO:0000313" key="1">
    <source>
        <dbReference type="EMBL" id="OTQ00792.1"/>
    </source>
</evidence>